<feature type="region of interest" description="Disordered" evidence="5">
    <location>
        <begin position="312"/>
        <end position="345"/>
    </location>
</feature>
<sequence>MEENSFMFQDIFQYVDLAVTRYVTDGAANAAGAIQDTATTLLIIYMMLWGWSMMRGLIQEPVTDGALRLVRVATITGLATSSALYADYVSDFFYEWPTAFASVMQDGVAQNSAQLLDEMLDKGSKLGGQAWEKASLANIGNYVLAVIIYGVTWVITAITGFIIIMAKYALAILLAIGPIFILGMMFEPTRNWFDKWLGAVVTAGLTIVMVVMASALMFKFLNATYDAIQLDANENAGIAAMKTIGPLVVYGIICLFTILGMPTLAGSIGGAFALANASALGWSYDKIKNAPPAALRMGKRAGQAGYRGLRSASGQFGRGTEGGSISQPQAVYRRITGGGRRTRTA</sequence>
<evidence type="ECO:0000313" key="8">
    <source>
        <dbReference type="Proteomes" id="UP000077857"/>
    </source>
</evidence>
<keyword evidence="3 6" id="KW-1133">Transmembrane helix</keyword>
<feature type="transmembrane region" description="Helical" evidence="6">
    <location>
        <begin position="69"/>
        <end position="86"/>
    </location>
</feature>
<evidence type="ECO:0000256" key="2">
    <source>
        <dbReference type="ARBA" id="ARBA00022692"/>
    </source>
</evidence>
<dbReference type="Proteomes" id="UP000077857">
    <property type="component" value="Unassembled WGS sequence"/>
</dbReference>
<evidence type="ECO:0000256" key="6">
    <source>
        <dbReference type="SAM" id="Phobius"/>
    </source>
</evidence>
<keyword evidence="2 6" id="KW-0812">Transmembrane</keyword>
<accession>A0A177NF19</accession>
<evidence type="ECO:0000256" key="4">
    <source>
        <dbReference type="ARBA" id="ARBA00023136"/>
    </source>
</evidence>
<dbReference type="EMBL" id="LUUJ01000074">
    <property type="protein sequence ID" value="OAI16607.1"/>
    <property type="molecule type" value="Genomic_DNA"/>
</dbReference>
<evidence type="ECO:0000256" key="5">
    <source>
        <dbReference type="SAM" id="MobiDB-lite"/>
    </source>
</evidence>
<keyword evidence="4 6" id="KW-0472">Membrane</keyword>
<name>A0A177NF19_9GAMM</name>
<evidence type="ECO:0000256" key="1">
    <source>
        <dbReference type="ARBA" id="ARBA00004141"/>
    </source>
</evidence>
<dbReference type="AlphaFoldDB" id="A0A177NF19"/>
<dbReference type="GO" id="GO:0030255">
    <property type="term" value="P:protein secretion by the type IV secretion system"/>
    <property type="evidence" value="ECO:0007669"/>
    <property type="project" value="InterPro"/>
</dbReference>
<dbReference type="InterPro" id="IPR007688">
    <property type="entry name" value="Conjugal_tfr_TrbL/VirB6"/>
</dbReference>
<feature type="transmembrane region" description="Helical" evidence="6">
    <location>
        <begin position="27"/>
        <end position="48"/>
    </location>
</feature>
<dbReference type="Pfam" id="PF04610">
    <property type="entry name" value="TrbL"/>
    <property type="match status" value="1"/>
</dbReference>
<feature type="transmembrane region" description="Helical" evidence="6">
    <location>
        <begin position="198"/>
        <end position="218"/>
    </location>
</feature>
<comment type="caution">
    <text evidence="7">The sequence shown here is derived from an EMBL/GenBank/DDBJ whole genome shotgun (WGS) entry which is preliminary data.</text>
</comment>
<comment type="subcellular location">
    <subcellularLocation>
        <location evidence="1">Membrane</location>
        <topology evidence="1">Multi-pass membrane protein</topology>
    </subcellularLocation>
</comment>
<protein>
    <submittedName>
        <fullName evidence="7">Conjugal transfer protein</fullName>
    </submittedName>
</protein>
<dbReference type="RefSeq" id="WP_064040398.1">
    <property type="nucleotide sequence ID" value="NZ_LUUJ01000074.1"/>
</dbReference>
<feature type="transmembrane region" description="Helical" evidence="6">
    <location>
        <begin position="239"/>
        <end position="258"/>
    </location>
</feature>
<dbReference type="OrthoDB" id="9077370at2"/>
<evidence type="ECO:0000313" key="7">
    <source>
        <dbReference type="EMBL" id="OAI16607.1"/>
    </source>
</evidence>
<dbReference type="GO" id="GO:0016020">
    <property type="term" value="C:membrane"/>
    <property type="evidence" value="ECO:0007669"/>
    <property type="project" value="UniProtKB-SubCell"/>
</dbReference>
<evidence type="ECO:0000256" key="3">
    <source>
        <dbReference type="ARBA" id="ARBA00022989"/>
    </source>
</evidence>
<proteinExistence type="predicted"/>
<feature type="transmembrane region" description="Helical" evidence="6">
    <location>
        <begin position="168"/>
        <end position="186"/>
    </location>
</feature>
<organism evidence="7 8">
    <name type="scientific">Methylomonas koyamae</name>
    <dbReference type="NCBI Taxonomy" id="702114"/>
    <lineage>
        <taxon>Bacteria</taxon>
        <taxon>Pseudomonadati</taxon>
        <taxon>Pseudomonadota</taxon>
        <taxon>Gammaproteobacteria</taxon>
        <taxon>Methylococcales</taxon>
        <taxon>Methylococcaceae</taxon>
        <taxon>Methylomonas</taxon>
    </lineage>
</organism>
<feature type="transmembrane region" description="Helical" evidence="6">
    <location>
        <begin position="142"/>
        <end position="163"/>
    </location>
</feature>
<gene>
    <name evidence="7" type="ORF">A1507_11735</name>
</gene>
<reference evidence="7 8" key="1">
    <citation type="submission" date="2016-03" db="EMBL/GenBank/DDBJ databases">
        <authorList>
            <person name="Ploux O."/>
        </authorList>
    </citation>
    <scope>NUCLEOTIDE SEQUENCE [LARGE SCALE GENOMIC DNA]</scope>
    <source>
        <strain evidence="7 8">R-45378</strain>
    </source>
</reference>